<dbReference type="STRING" id="48709.A0A1D2MBZ1"/>
<dbReference type="Proteomes" id="UP000094527">
    <property type="component" value="Unassembled WGS sequence"/>
</dbReference>
<evidence type="ECO:0000313" key="7">
    <source>
        <dbReference type="Proteomes" id="UP000094527"/>
    </source>
</evidence>
<keyword evidence="2" id="KW-0698">rRNA processing</keyword>
<evidence type="ECO:0000259" key="5">
    <source>
        <dbReference type="Pfam" id="PF08640"/>
    </source>
</evidence>
<dbReference type="GO" id="GO:0000462">
    <property type="term" value="P:maturation of SSU-rRNA from tricistronic rRNA transcript (SSU-rRNA, 5.8S rRNA, LSU-rRNA)"/>
    <property type="evidence" value="ECO:0007669"/>
    <property type="project" value="InterPro"/>
</dbReference>
<dbReference type="PANTHER" id="PTHR23271:SF1">
    <property type="entry name" value="U3 SMALL NUCLEOLAR RNA-ASSOCIATED PROTEIN 6 HOMOLOG"/>
    <property type="match status" value="1"/>
</dbReference>
<comment type="subcellular location">
    <subcellularLocation>
        <location evidence="1">Nucleus</location>
        <location evidence="1">Nucleolus</location>
    </subcellularLocation>
</comment>
<evidence type="ECO:0000256" key="3">
    <source>
        <dbReference type="ARBA" id="ARBA00022737"/>
    </source>
</evidence>
<feature type="domain" description="U3 small nucleolar RNA-associated protein 6 N-terminal" evidence="5">
    <location>
        <begin position="10"/>
        <end position="80"/>
    </location>
</feature>
<sequence>MAEFAQLRKEKWTESLDALRKTKLLNSDELMKLVRKLHDFEYKIQSPNRTLEDVLGYIEYECLLLKTIQQRRMELKQFERTDEIDRFIFMEIQSQFGSAEINFRHKIEFWNSRLKFVADIVPVQDRENELNKTFKKALEYCGRGNFDLYKYVVSCQWSFLNLPQLSSKKNRKRKKTLPKDCPRLMSSIRDITTAALRNFDRRPEVYIWAYLQYDVEAEVEKTVGVVHVVYSEFLKVFAKESMRPYFQLYDLYTSYQDIPETKHLLHKINGDILSVEPRTSEIYEWLMNKSDSTDEDTIRKSLEIITEALSNMPTNAMLDICIGRVNTLLQQITASGRLTLLLKYLNFVLMCIPMKCGKRVLQKRIILAGYIFKSKFQITLDCWRRHQIRKTIEALESMYKNYPSEKRQFAH</sequence>
<gene>
    <name evidence="6" type="ORF">Ocin01_16165</name>
</gene>
<dbReference type="OrthoDB" id="28112at2759"/>
<dbReference type="EMBL" id="LJIJ01001924">
    <property type="protein sequence ID" value="ODM90517.1"/>
    <property type="molecule type" value="Genomic_DNA"/>
</dbReference>
<keyword evidence="3" id="KW-0677">Repeat</keyword>
<evidence type="ECO:0000256" key="4">
    <source>
        <dbReference type="ARBA" id="ARBA00023242"/>
    </source>
</evidence>
<protein>
    <submittedName>
        <fullName evidence="6">U3 small nucleolar RNA-associated protein 6</fullName>
    </submittedName>
</protein>
<proteinExistence type="predicted"/>
<keyword evidence="4" id="KW-0539">Nucleus</keyword>
<dbReference type="InterPro" id="IPR055347">
    <property type="entry name" value="UTP6_N"/>
</dbReference>
<name>A0A1D2MBZ1_ORCCI</name>
<dbReference type="PANTHER" id="PTHR23271">
    <property type="entry name" value="HEPATOCELLULAR CARCINOMA-ASSOCIATED ANTIGEN 66"/>
    <property type="match status" value="1"/>
</dbReference>
<reference evidence="6 7" key="1">
    <citation type="journal article" date="2016" name="Genome Biol. Evol.">
        <title>Gene Family Evolution Reflects Adaptation to Soil Environmental Stressors in the Genome of the Collembolan Orchesella cincta.</title>
        <authorList>
            <person name="Faddeeva-Vakhrusheva A."/>
            <person name="Derks M.F."/>
            <person name="Anvar S.Y."/>
            <person name="Agamennone V."/>
            <person name="Suring W."/>
            <person name="Smit S."/>
            <person name="van Straalen N.M."/>
            <person name="Roelofs D."/>
        </authorList>
    </citation>
    <scope>NUCLEOTIDE SEQUENCE [LARGE SCALE GENOMIC DNA]</scope>
    <source>
        <tissue evidence="6">Mixed pool</tissue>
    </source>
</reference>
<organism evidence="6 7">
    <name type="scientific">Orchesella cincta</name>
    <name type="common">Springtail</name>
    <name type="synonym">Podura cincta</name>
    <dbReference type="NCBI Taxonomy" id="48709"/>
    <lineage>
        <taxon>Eukaryota</taxon>
        <taxon>Metazoa</taxon>
        <taxon>Ecdysozoa</taxon>
        <taxon>Arthropoda</taxon>
        <taxon>Hexapoda</taxon>
        <taxon>Collembola</taxon>
        <taxon>Entomobryomorpha</taxon>
        <taxon>Entomobryoidea</taxon>
        <taxon>Orchesellidae</taxon>
        <taxon>Orchesellinae</taxon>
        <taxon>Orchesella</taxon>
    </lineage>
</organism>
<dbReference type="InterPro" id="IPR013949">
    <property type="entry name" value="Utp6"/>
</dbReference>
<evidence type="ECO:0000256" key="2">
    <source>
        <dbReference type="ARBA" id="ARBA00022552"/>
    </source>
</evidence>
<comment type="caution">
    <text evidence="6">The sequence shown here is derived from an EMBL/GenBank/DDBJ whole genome shotgun (WGS) entry which is preliminary data.</text>
</comment>
<evidence type="ECO:0000256" key="1">
    <source>
        <dbReference type="ARBA" id="ARBA00004604"/>
    </source>
</evidence>
<keyword evidence="7" id="KW-1185">Reference proteome</keyword>
<dbReference type="Pfam" id="PF08640">
    <property type="entry name" value="U3_assoc_6"/>
    <property type="match status" value="1"/>
</dbReference>
<dbReference type="GO" id="GO:0032040">
    <property type="term" value="C:small-subunit processome"/>
    <property type="evidence" value="ECO:0007669"/>
    <property type="project" value="TreeGrafter"/>
</dbReference>
<dbReference type="GO" id="GO:0034388">
    <property type="term" value="C:Pwp2p-containing subcomplex of 90S preribosome"/>
    <property type="evidence" value="ECO:0007669"/>
    <property type="project" value="TreeGrafter"/>
</dbReference>
<evidence type="ECO:0000313" key="6">
    <source>
        <dbReference type="EMBL" id="ODM90517.1"/>
    </source>
</evidence>
<dbReference type="AlphaFoldDB" id="A0A1D2MBZ1"/>
<accession>A0A1D2MBZ1</accession>
<dbReference type="GO" id="GO:0030515">
    <property type="term" value="F:snoRNA binding"/>
    <property type="evidence" value="ECO:0007669"/>
    <property type="project" value="InterPro"/>
</dbReference>